<dbReference type="CDD" id="cd00158">
    <property type="entry name" value="RHOD"/>
    <property type="match status" value="1"/>
</dbReference>
<dbReference type="RefSeq" id="WP_131170823.1">
    <property type="nucleotide sequence ID" value="NZ_FXTL01000001.1"/>
</dbReference>
<dbReference type="InterPro" id="IPR001763">
    <property type="entry name" value="Rhodanese-like_dom"/>
</dbReference>
<dbReference type="OrthoDB" id="3196337at2"/>
<feature type="domain" description="Rhodanese" evidence="2">
    <location>
        <begin position="268"/>
        <end position="357"/>
    </location>
</feature>
<dbReference type="Proteomes" id="UP000291933">
    <property type="component" value="Unassembled WGS sequence"/>
</dbReference>
<dbReference type="Gene3D" id="3.40.250.10">
    <property type="entry name" value="Rhodanese-like domain"/>
    <property type="match status" value="2"/>
</dbReference>
<dbReference type="PROSITE" id="PS50206">
    <property type="entry name" value="RHODANESE_3"/>
    <property type="match status" value="2"/>
</dbReference>
<feature type="domain" description="Rhodanese" evidence="2">
    <location>
        <begin position="372"/>
        <end position="453"/>
    </location>
</feature>
<evidence type="ECO:0000259" key="2">
    <source>
        <dbReference type="PROSITE" id="PS50206"/>
    </source>
</evidence>
<proteinExistence type="predicted"/>
<organism evidence="3 4">
    <name type="scientific">Propioniciclava tarda</name>
    <dbReference type="NCBI Taxonomy" id="433330"/>
    <lineage>
        <taxon>Bacteria</taxon>
        <taxon>Bacillati</taxon>
        <taxon>Actinomycetota</taxon>
        <taxon>Actinomycetes</taxon>
        <taxon>Propionibacteriales</taxon>
        <taxon>Propionibacteriaceae</taxon>
        <taxon>Propioniciclava</taxon>
    </lineage>
</organism>
<dbReference type="GO" id="GO:0046872">
    <property type="term" value="F:metal ion binding"/>
    <property type="evidence" value="ECO:0007669"/>
    <property type="project" value="UniProtKB-KW"/>
</dbReference>
<evidence type="ECO:0000313" key="4">
    <source>
        <dbReference type="Proteomes" id="UP000291933"/>
    </source>
</evidence>
<dbReference type="Pfam" id="PF00753">
    <property type="entry name" value="Lactamase_B"/>
    <property type="match status" value="1"/>
</dbReference>
<dbReference type="GO" id="GO:0006749">
    <property type="term" value="P:glutathione metabolic process"/>
    <property type="evidence" value="ECO:0007669"/>
    <property type="project" value="InterPro"/>
</dbReference>
<dbReference type="GO" id="GO:0016787">
    <property type="term" value="F:hydrolase activity"/>
    <property type="evidence" value="ECO:0007669"/>
    <property type="project" value="UniProtKB-KW"/>
</dbReference>
<dbReference type="InterPro" id="IPR036873">
    <property type="entry name" value="Rhodanese-like_dom_sf"/>
</dbReference>
<dbReference type="PANTHER" id="PTHR43084">
    <property type="entry name" value="PERSULFIDE DIOXYGENASE ETHE1"/>
    <property type="match status" value="1"/>
</dbReference>
<comment type="caution">
    <text evidence="3">The sequence shown here is derived from an EMBL/GenBank/DDBJ whole genome shotgun (WGS) entry which is preliminary data.</text>
</comment>
<dbReference type="AlphaFoldDB" id="A0A4V2JTI3"/>
<sequence>MLFEQYYLECLSQASYLIGDTTTGRAVVVDPRRDIEEYLADAREHDLTIEGVILTHFHADFVSGHLELARETGAWIGYGDRAQPEFDFRPLHDGERISLGDVTLQIMTTPGHTPESISVLVFEHAHDATPYGVLTGDALFIGDVGRPDLLASIGVSQAELASQLYDSIQHKLMGLPDAVRVYPAHGAGSACGKNLSVERVSTIGQQRLFNYACQPMSEEKFVEIVTEGQPSAPAYFVHDAVANRQERPVRATGATVPALDAEGLAAALASGAVILDSRDPMDFAAGHLAGSINVGFGGRMAETAGMVIAPGDDFVVVAEPGQEQDTALRMARIGFDHCVGYVPNVEAYLVEHPEDAEQASRLTASAMFDAIADPDVQLVDIRNVGELVNGTVDGARHIPLAELPRRFSELDADRPVLLHCAGGYRSSVGASWLRRHGFSDVSDVLGGYTAIAAVPARA</sequence>
<dbReference type="SUPFAM" id="SSF56281">
    <property type="entry name" value="Metallo-hydrolase/oxidoreductase"/>
    <property type="match status" value="1"/>
</dbReference>
<dbReference type="FunFam" id="3.60.15.10:FF:000030">
    <property type="entry name" value="Metallo-beta-lactamase family protein"/>
    <property type="match status" value="1"/>
</dbReference>
<dbReference type="SMART" id="SM00849">
    <property type="entry name" value="Lactamase_B"/>
    <property type="match status" value="1"/>
</dbReference>
<dbReference type="GO" id="GO:0070813">
    <property type="term" value="P:hydrogen sulfide metabolic process"/>
    <property type="evidence" value="ECO:0007669"/>
    <property type="project" value="TreeGrafter"/>
</dbReference>
<gene>
    <name evidence="3" type="ORF">ET996_01815</name>
</gene>
<dbReference type="SUPFAM" id="SSF52821">
    <property type="entry name" value="Rhodanese/Cell cycle control phosphatase"/>
    <property type="match status" value="2"/>
</dbReference>
<dbReference type="InterPro" id="IPR044528">
    <property type="entry name" value="POD-like_MBL-fold"/>
</dbReference>
<keyword evidence="4" id="KW-1185">Reference proteome</keyword>
<name>A0A4V2JTI3_PROTD</name>
<dbReference type="PANTHER" id="PTHR43084:SF1">
    <property type="entry name" value="PERSULFIDE DIOXYGENASE ETHE1, MITOCHONDRIAL"/>
    <property type="match status" value="1"/>
</dbReference>
<evidence type="ECO:0000313" key="3">
    <source>
        <dbReference type="EMBL" id="TBT96411.1"/>
    </source>
</evidence>
<dbReference type="SMART" id="SM00450">
    <property type="entry name" value="RHOD"/>
    <property type="match status" value="2"/>
</dbReference>
<dbReference type="Pfam" id="PF00581">
    <property type="entry name" value="Rhodanese"/>
    <property type="match status" value="2"/>
</dbReference>
<protein>
    <submittedName>
        <fullName evidence="3">MBL fold metallo-hydrolase</fullName>
    </submittedName>
</protein>
<keyword evidence="3" id="KW-0378">Hydrolase</keyword>
<dbReference type="CDD" id="cd07724">
    <property type="entry name" value="POD-like_MBL-fold"/>
    <property type="match status" value="1"/>
</dbReference>
<dbReference type="Gene3D" id="3.60.15.10">
    <property type="entry name" value="Ribonuclease Z/Hydroxyacylglutathione hydrolase-like"/>
    <property type="match status" value="1"/>
</dbReference>
<keyword evidence="1" id="KW-0479">Metal-binding</keyword>
<dbReference type="InterPro" id="IPR036866">
    <property type="entry name" value="RibonucZ/Hydroxyglut_hydro"/>
</dbReference>
<reference evidence="3 4" key="1">
    <citation type="submission" date="2019-01" db="EMBL/GenBank/DDBJ databases">
        <title>Lactibacter flavus gen. nov., sp. nov., a novel bacterium of the family Propionibacteriaceae isolated from raw milk and dairy products.</title>
        <authorList>
            <person name="Huptas C."/>
            <person name="Wenning M."/>
            <person name="Breitenwieser F."/>
            <person name="Doll E."/>
            <person name="Von Neubeck M."/>
            <person name="Busse H.-J."/>
            <person name="Scherer S."/>
        </authorList>
    </citation>
    <scope>NUCLEOTIDE SEQUENCE [LARGE SCALE GENOMIC DNA]</scope>
    <source>
        <strain evidence="4">DSM 22130 / JCM 15804 / WR061</strain>
    </source>
</reference>
<dbReference type="InterPro" id="IPR001279">
    <property type="entry name" value="Metallo-B-lactamas"/>
</dbReference>
<dbReference type="GO" id="GO:0050313">
    <property type="term" value="F:sulfur dioxygenase activity"/>
    <property type="evidence" value="ECO:0007669"/>
    <property type="project" value="InterPro"/>
</dbReference>
<dbReference type="EMBL" id="SDMR01000001">
    <property type="protein sequence ID" value="TBT96411.1"/>
    <property type="molecule type" value="Genomic_DNA"/>
</dbReference>
<evidence type="ECO:0000256" key="1">
    <source>
        <dbReference type="ARBA" id="ARBA00022723"/>
    </source>
</evidence>
<dbReference type="InterPro" id="IPR051682">
    <property type="entry name" value="Mito_Persulfide_Diox"/>
</dbReference>
<accession>A0A4V2JTI3</accession>